<dbReference type="CDD" id="cd18774">
    <property type="entry name" value="PDC2_HK_sensor"/>
    <property type="match status" value="1"/>
</dbReference>
<dbReference type="Pfam" id="PF00015">
    <property type="entry name" value="MCPsignal"/>
    <property type="match status" value="1"/>
</dbReference>
<evidence type="ECO:0000256" key="4">
    <source>
        <dbReference type="ARBA" id="ARBA00022692"/>
    </source>
</evidence>
<dbReference type="SMART" id="SM00304">
    <property type="entry name" value="HAMP"/>
    <property type="match status" value="1"/>
</dbReference>
<proteinExistence type="inferred from homology"/>
<evidence type="ECO:0000313" key="14">
    <source>
        <dbReference type="EMBL" id="PDO10983.1"/>
    </source>
</evidence>
<keyword evidence="3" id="KW-0145">Chemotaxis</keyword>
<feature type="domain" description="HAMP" evidence="13">
    <location>
        <begin position="339"/>
        <end position="391"/>
    </location>
</feature>
<name>A0A2A6E1W9_9BACL</name>
<dbReference type="GO" id="GO:0007165">
    <property type="term" value="P:signal transduction"/>
    <property type="evidence" value="ECO:0007669"/>
    <property type="project" value="UniProtKB-KW"/>
</dbReference>
<evidence type="ECO:0000256" key="3">
    <source>
        <dbReference type="ARBA" id="ARBA00022500"/>
    </source>
</evidence>
<evidence type="ECO:0000256" key="11">
    <source>
        <dbReference type="SAM" id="Phobius"/>
    </source>
</evidence>
<sequence>MKPSMRGRQVGASAARFARLFALSGGKVAQSVGAKLFIILLVSIVALVVVVGGVSYSVSGDVIQKQVSKAATQAVSQAMDRYDLVFKNYETMTTQILVDKDLQSNLDELKNNASLDAYGQLEKRRKIEEIVNRYFLTDPTLASIVLFDDAGQLLHASGTVSFPKPVKDEPWFKQAESLNGKAVWLESKPTGYSPSGGIPSFGIARQIRSTMTSQVLGMLLVEIRLSVLSDSLAALELAEGSRAFMVGPSGRVTVPTEGQQIEGEPGIALNTPEGVASGSDRVGDKLVVWKRSAVNGWILVGTIPVASLVKDTKTIFNLTVVMVVVAVAVAVAVGAFVVWLVGVPLMRLRNLMQEGARGNLTVRMPSRRKDEIGQVTASFNQMMDQITELVRQSYASAEEVKQTAVELAEASRRTERSAREIAAATEEIASGATSLALEAEKGNDITYQIGEQMKQVIASNFEMGKSAAEVRQSSEQGTEYLRELIGKTNDTEKMMRQMSEKVEKLNESARSIRKILDLLENITKQTNILALNATIEAARAGTAGRGFMVVADEIRKLADQSRQSIDVVGQLIETIRREMEDTVQTIAAAHPIFEEQVRAVHETDAIFGQVRERMAEFIRKLDETSASIAGLEQSQQVLTAAMANVSAVAEQSSANSEEVASLSAEQTSISGSLVEQAEKLERLSDSLREQLAKFRIA</sequence>
<dbReference type="Gene3D" id="1.10.287.950">
    <property type="entry name" value="Methyl-accepting chemotaxis protein"/>
    <property type="match status" value="1"/>
</dbReference>
<dbReference type="GO" id="GO:0006935">
    <property type="term" value="P:chemotaxis"/>
    <property type="evidence" value="ECO:0007669"/>
    <property type="project" value="UniProtKB-KW"/>
</dbReference>
<feature type="transmembrane region" description="Helical" evidence="11">
    <location>
        <begin position="315"/>
        <end position="342"/>
    </location>
</feature>
<gene>
    <name evidence="14" type="ORF">BLM47_04555</name>
</gene>
<evidence type="ECO:0000256" key="7">
    <source>
        <dbReference type="ARBA" id="ARBA00023224"/>
    </source>
</evidence>
<comment type="similarity">
    <text evidence="8">Belongs to the methyl-accepting chemotaxis (MCP) protein family.</text>
</comment>
<dbReference type="PANTHER" id="PTHR32089:SF112">
    <property type="entry name" value="LYSOZYME-LIKE PROTEIN-RELATED"/>
    <property type="match status" value="1"/>
</dbReference>
<evidence type="ECO:0000256" key="8">
    <source>
        <dbReference type="ARBA" id="ARBA00029447"/>
    </source>
</evidence>
<comment type="subcellular location">
    <subcellularLocation>
        <location evidence="1">Cell membrane</location>
        <topology evidence="1">Multi-pass membrane protein</topology>
    </subcellularLocation>
</comment>
<dbReference type="Gene3D" id="3.30.450.20">
    <property type="entry name" value="PAS domain"/>
    <property type="match status" value="1"/>
</dbReference>
<evidence type="ECO:0000256" key="9">
    <source>
        <dbReference type="PROSITE-ProRule" id="PRU00284"/>
    </source>
</evidence>
<feature type="coiled-coil region" evidence="10">
    <location>
        <begin position="488"/>
        <end position="522"/>
    </location>
</feature>
<evidence type="ECO:0000313" key="15">
    <source>
        <dbReference type="Proteomes" id="UP000243688"/>
    </source>
</evidence>
<dbReference type="InterPro" id="IPR004089">
    <property type="entry name" value="MCPsignal_dom"/>
</dbReference>
<dbReference type="CDD" id="cd06225">
    <property type="entry name" value="HAMP"/>
    <property type="match status" value="1"/>
</dbReference>
<feature type="transmembrane region" description="Helical" evidence="11">
    <location>
        <begin position="36"/>
        <end position="59"/>
    </location>
</feature>
<evidence type="ECO:0000256" key="6">
    <source>
        <dbReference type="ARBA" id="ARBA00023136"/>
    </source>
</evidence>
<feature type="domain" description="Methyl-accepting transducer" evidence="12">
    <location>
        <begin position="410"/>
        <end position="667"/>
    </location>
</feature>
<keyword evidence="10" id="KW-0175">Coiled coil</keyword>
<comment type="caution">
    <text evidence="14">The sequence shown here is derived from an EMBL/GenBank/DDBJ whole genome shotgun (WGS) entry which is preliminary data.</text>
</comment>
<reference evidence="14 15" key="1">
    <citation type="submission" date="2016-12" db="EMBL/GenBank/DDBJ databases">
        <title>Candidatus Reconcilibacillus cellulovorans genome.</title>
        <authorList>
            <person name="Kolinko S."/>
            <person name="Wu Y.-W."/>
            <person name="Tachea F."/>
            <person name="Denzel E."/>
            <person name="Hiras J."/>
            <person name="Baecker N."/>
            <person name="Chan L.J."/>
            <person name="Eichorst S.A."/>
            <person name="Frey D."/>
            <person name="Adams P.D."/>
            <person name="Pray T."/>
            <person name="Tanjore D."/>
            <person name="Petzold C.J."/>
            <person name="Gladden J.M."/>
            <person name="Simmons B.A."/>
            <person name="Singer S.W."/>
        </authorList>
    </citation>
    <scope>NUCLEOTIDE SEQUENCE [LARGE SCALE GENOMIC DNA]</scope>
    <source>
        <strain evidence="14">JTherm</strain>
    </source>
</reference>
<dbReference type="PANTHER" id="PTHR32089">
    <property type="entry name" value="METHYL-ACCEPTING CHEMOTAXIS PROTEIN MCPB"/>
    <property type="match status" value="1"/>
</dbReference>
<dbReference type="AlphaFoldDB" id="A0A2A6E1W9"/>
<dbReference type="Gene3D" id="6.10.340.10">
    <property type="match status" value="1"/>
</dbReference>
<evidence type="ECO:0000256" key="2">
    <source>
        <dbReference type="ARBA" id="ARBA00022475"/>
    </source>
</evidence>
<dbReference type="InterPro" id="IPR003660">
    <property type="entry name" value="HAMP_dom"/>
</dbReference>
<protein>
    <recommendedName>
        <fullName evidence="16">Methyl-accepting chemotaxis protein</fullName>
    </recommendedName>
</protein>
<organism evidence="14 15">
    <name type="scientific">Candidatus Reconcilbacillus cellulovorans</name>
    <dbReference type="NCBI Taxonomy" id="1906605"/>
    <lineage>
        <taxon>Bacteria</taxon>
        <taxon>Bacillati</taxon>
        <taxon>Bacillota</taxon>
        <taxon>Bacilli</taxon>
        <taxon>Bacillales</taxon>
        <taxon>Paenibacillaceae</taxon>
        <taxon>Candidatus Reconcilbacillus</taxon>
    </lineage>
</organism>
<dbReference type="EMBL" id="MOXJ01000007">
    <property type="protein sequence ID" value="PDO10983.1"/>
    <property type="molecule type" value="Genomic_DNA"/>
</dbReference>
<evidence type="ECO:0000259" key="12">
    <source>
        <dbReference type="PROSITE" id="PS50111"/>
    </source>
</evidence>
<evidence type="ECO:0000256" key="5">
    <source>
        <dbReference type="ARBA" id="ARBA00022989"/>
    </source>
</evidence>
<keyword evidence="6 11" id="KW-0472">Membrane</keyword>
<evidence type="ECO:0008006" key="16">
    <source>
        <dbReference type="Google" id="ProtNLM"/>
    </source>
</evidence>
<dbReference type="Pfam" id="PF02743">
    <property type="entry name" value="dCache_1"/>
    <property type="match status" value="1"/>
</dbReference>
<keyword evidence="5 11" id="KW-1133">Transmembrane helix</keyword>
<dbReference type="GO" id="GO:0005886">
    <property type="term" value="C:plasma membrane"/>
    <property type="evidence" value="ECO:0007669"/>
    <property type="project" value="UniProtKB-SubCell"/>
</dbReference>
<dbReference type="PROSITE" id="PS50885">
    <property type="entry name" value="HAMP"/>
    <property type="match status" value="1"/>
</dbReference>
<evidence type="ECO:0000256" key="10">
    <source>
        <dbReference type="SAM" id="Coils"/>
    </source>
</evidence>
<dbReference type="Pfam" id="PF00672">
    <property type="entry name" value="HAMP"/>
    <property type="match status" value="1"/>
</dbReference>
<dbReference type="SUPFAM" id="SSF58104">
    <property type="entry name" value="Methyl-accepting chemotaxis protein (MCP) signaling domain"/>
    <property type="match status" value="1"/>
</dbReference>
<evidence type="ECO:0000256" key="1">
    <source>
        <dbReference type="ARBA" id="ARBA00004651"/>
    </source>
</evidence>
<keyword evidence="2" id="KW-1003">Cell membrane</keyword>
<keyword evidence="4 11" id="KW-0812">Transmembrane</keyword>
<dbReference type="Proteomes" id="UP000243688">
    <property type="component" value="Unassembled WGS sequence"/>
</dbReference>
<dbReference type="InterPro" id="IPR033479">
    <property type="entry name" value="dCache_1"/>
</dbReference>
<keyword evidence="7 9" id="KW-0807">Transducer</keyword>
<dbReference type="SMART" id="SM00283">
    <property type="entry name" value="MA"/>
    <property type="match status" value="1"/>
</dbReference>
<accession>A0A2A6E1W9</accession>
<evidence type="ECO:0000259" key="13">
    <source>
        <dbReference type="PROSITE" id="PS50885"/>
    </source>
</evidence>
<dbReference type="PROSITE" id="PS50111">
    <property type="entry name" value="CHEMOTAXIS_TRANSDUC_2"/>
    <property type="match status" value="1"/>
</dbReference>